<evidence type="ECO:0000256" key="7">
    <source>
        <dbReference type="SAM" id="Coils"/>
    </source>
</evidence>
<keyword evidence="11" id="KW-1185">Reference proteome</keyword>
<dbReference type="OMA" id="NKRLHIQ"/>
<evidence type="ECO:0000256" key="4">
    <source>
        <dbReference type="ARBA" id="ARBA00023273"/>
    </source>
</evidence>
<comment type="subcellular location">
    <subcellularLocation>
        <location evidence="1">Cell projection</location>
        <location evidence="1">Cilium</location>
    </subcellularLocation>
</comment>
<accession>A0A7J6UK25</accession>
<comment type="caution">
    <text evidence="10">The sequence shown here is derived from an EMBL/GenBank/DDBJ whole genome shotgun (WGS) entry which is preliminary data.</text>
</comment>
<name>A0A7J6UK25_PEROL</name>
<evidence type="ECO:0000313" key="11">
    <source>
        <dbReference type="Proteomes" id="UP000553632"/>
    </source>
</evidence>
<dbReference type="InterPro" id="IPR025254">
    <property type="entry name" value="CCDC113/CCDC96_CC"/>
</dbReference>
<organism evidence="10 11">
    <name type="scientific">Perkinsus olseni</name>
    <name type="common">Perkinsus atlanticus</name>
    <dbReference type="NCBI Taxonomy" id="32597"/>
    <lineage>
        <taxon>Eukaryota</taxon>
        <taxon>Sar</taxon>
        <taxon>Alveolata</taxon>
        <taxon>Perkinsozoa</taxon>
        <taxon>Perkinsea</taxon>
        <taxon>Perkinsida</taxon>
        <taxon>Perkinsidae</taxon>
        <taxon>Perkinsus</taxon>
    </lineage>
</organism>
<dbReference type="GO" id="GO:0060271">
    <property type="term" value="P:cilium assembly"/>
    <property type="evidence" value="ECO:0007669"/>
    <property type="project" value="TreeGrafter"/>
</dbReference>
<keyword evidence="3 7" id="KW-0175">Coiled coil</keyword>
<evidence type="ECO:0000256" key="6">
    <source>
        <dbReference type="ARBA" id="ARBA00044798"/>
    </source>
</evidence>
<dbReference type="EMBL" id="JABANO010002456">
    <property type="protein sequence ID" value="KAF4757604.1"/>
    <property type="molecule type" value="Genomic_DNA"/>
</dbReference>
<feature type="coiled-coil region" evidence="7">
    <location>
        <begin position="4"/>
        <end position="31"/>
    </location>
</feature>
<sequence length="144" mass="16612">QIENQEFVRKIDEANKELISLKKNYTRVTNQVNLTKKRIGDLLSEEALLKQEIDGRKRLLSKAEQDILKVVSEREKARKENSKLRVQSRNSSSAGSGTGSDGPRFMECLTLKVEEQNLERARKNLERKLEIAEGECKRLMRGIR</sequence>
<evidence type="ECO:0000256" key="8">
    <source>
        <dbReference type="SAM" id="MobiDB-lite"/>
    </source>
</evidence>
<dbReference type="Proteomes" id="UP000553632">
    <property type="component" value="Unassembled WGS sequence"/>
</dbReference>
<feature type="compositionally biased region" description="Basic and acidic residues" evidence="8">
    <location>
        <begin position="74"/>
        <end position="83"/>
    </location>
</feature>
<dbReference type="PANTHER" id="PTHR15654">
    <property type="entry name" value="COILED-COIL DOMAIN-CONTAINING PROTEIN 113-RELATED"/>
    <property type="match status" value="1"/>
</dbReference>
<dbReference type="GO" id="GO:0005930">
    <property type="term" value="C:axoneme"/>
    <property type="evidence" value="ECO:0007669"/>
    <property type="project" value="TreeGrafter"/>
</dbReference>
<evidence type="ECO:0000259" key="9">
    <source>
        <dbReference type="Pfam" id="PF13870"/>
    </source>
</evidence>
<feature type="region of interest" description="Disordered" evidence="8">
    <location>
        <begin position="74"/>
        <end position="103"/>
    </location>
</feature>
<dbReference type="Pfam" id="PF13870">
    <property type="entry name" value="CCDC113_CCDC96_CC"/>
    <property type="match status" value="1"/>
</dbReference>
<evidence type="ECO:0000256" key="2">
    <source>
        <dbReference type="ARBA" id="ARBA00022794"/>
    </source>
</evidence>
<evidence type="ECO:0000256" key="1">
    <source>
        <dbReference type="ARBA" id="ARBA00004138"/>
    </source>
</evidence>
<evidence type="ECO:0000256" key="3">
    <source>
        <dbReference type="ARBA" id="ARBA00023054"/>
    </source>
</evidence>
<feature type="coiled-coil region" evidence="7">
    <location>
        <begin position="108"/>
        <end position="142"/>
    </location>
</feature>
<gene>
    <name evidence="10" type="ORF">FOZ63_008288</name>
</gene>
<proteinExistence type="inferred from homology"/>
<evidence type="ECO:0000313" key="10">
    <source>
        <dbReference type="EMBL" id="KAF4757604.1"/>
    </source>
</evidence>
<dbReference type="InterPro" id="IPR051885">
    <property type="entry name" value="CC_CF"/>
</dbReference>
<reference evidence="10 11" key="1">
    <citation type="submission" date="2020-04" db="EMBL/GenBank/DDBJ databases">
        <title>Perkinsus olseni comparative genomics.</title>
        <authorList>
            <person name="Bogema D.R."/>
        </authorList>
    </citation>
    <scope>NUCLEOTIDE SEQUENCE [LARGE SCALE GENOMIC DNA]</scope>
    <source>
        <strain evidence="10 11">ATCC PRA-207</strain>
    </source>
</reference>
<feature type="non-terminal residue" evidence="10">
    <location>
        <position position="1"/>
    </location>
</feature>
<dbReference type="GO" id="GO:0036064">
    <property type="term" value="C:ciliary basal body"/>
    <property type="evidence" value="ECO:0007669"/>
    <property type="project" value="TreeGrafter"/>
</dbReference>
<dbReference type="PANTHER" id="PTHR15654:SF2">
    <property type="entry name" value="COILED-COIL DOMAIN-CONTAINING PROTEIN 113"/>
    <property type="match status" value="1"/>
</dbReference>
<feature type="domain" description="CCDC113/CCDC96 coiled-coil" evidence="9">
    <location>
        <begin position="1"/>
        <end position="137"/>
    </location>
</feature>
<comment type="similarity">
    <text evidence="5">Belongs to the CFAP263 family.</text>
</comment>
<keyword evidence="4" id="KW-0966">Cell projection</keyword>
<dbReference type="AlphaFoldDB" id="A0A7J6UK25"/>
<protein>
    <recommendedName>
        <fullName evidence="6">Cilia- and flagella-associated protein 263</fullName>
    </recommendedName>
</protein>
<keyword evidence="2" id="KW-0970">Cilium biogenesis/degradation</keyword>
<evidence type="ECO:0000256" key="5">
    <source>
        <dbReference type="ARBA" id="ARBA00044506"/>
    </source>
</evidence>